<dbReference type="RefSeq" id="WP_264844410.1">
    <property type="nucleotide sequence ID" value="NZ_AP025628.1"/>
</dbReference>
<keyword evidence="2 8" id="KW-1277">Toxin-antitoxin system</keyword>
<dbReference type="InterPro" id="IPR022907">
    <property type="entry name" value="VapC_family"/>
</dbReference>
<dbReference type="GO" id="GO:0000287">
    <property type="term" value="F:magnesium ion binding"/>
    <property type="evidence" value="ECO:0007669"/>
    <property type="project" value="UniProtKB-UniRule"/>
</dbReference>
<dbReference type="InterPro" id="IPR050556">
    <property type="entry name" value="Type_II_TA_system_RNase"/>
</dbReference>
<dbReference type="GO" id="GO:0004540">
    <property type="term" value="F:RNA nuclease activity"/>
    <property type="evidence" value="ECO:0007669"/>
    <property type="project" value="InterPro"/>
</dbReference>
<dbReference type="AlphaFoldDB" id="A0AA35CL24"/>
<keyword evidence="8" id="KW-0800">Toxin</keyword>
<proteinExistence type="inferred from homology"/>
<dbReference type="PANTHER" id="PTHR33653:SF1">
    <property type="entry name" value="RIBONUCLEASE VAPC2"/>
    <property type="match status" value="1"/>
</dbReference>
<keyword evidence="11" id="KW-1185">Reference proteome</keyword>
<feature type="domain" description="PIN" evidence="9">
    <location>
        <begin position="4"/>
        <end position="123"/>
    </location>
</feature>
<organism evidence="10 11">
    <name type="scientific">Caldinitratiruptor microaerophilus</name>
    <dbReference type="NCBI Taxonomy" id="671077"/>
    <lineage>
        <taxon>Bacteria</taxon>
        <taxon>Bacillati</taxon>
        <taxon>Bacillota</taxon>
        <taxon>Clostridia</taxon>
        <taxon>Eubacteriales</taxon>
        <taxon>Symbiobacteriaceae</taxon>
        <taxon>Caldinitratiruptor</taxon>
    </lineage>
</organism>
<dbReference type="Gene3D" id="3.40.50.1010">
    <property type="entry name" value="5'-nuclease"/>
    <property type="match status" value="1"/>
</dbReference>
<dbReference type="KEGG" id="cmic:caldi_14730"/>
<dbReference type="InterPro" id="IPR029060">
    <property type="entry name" value="PIN-like_dom_sf"/>
</dbReference>
<evidence type="ECO:0000256" key="2">
    <source>
        <dbReference type="ARBA" id="ARBA00022649"/>
    </source>
</evidence>
<dbReference type="Proteomes" id="UP001163687">
    <property type="component" value="Chromosome"/>
</dbReference>
<comment type="similarity">
    <text evidence="7 8">Belongs to the PINc/VapC protein family.</text>
</comment>
<dbReference type="GO" id="GO:0016787">
    <property type="term" value="F:hydrolase activity"/>
    <property type="evidence" value="ECO:0007669"/>
    <property type="project" value="UniProtKB-KW"/>
</dbReference>
<evidence type="ECO:0000256" key="7">
    <source>
        <dbReference type="ARBA" id="ARBA00038093"/>
    </source>
</evidence>
<dbReference type="EMBL" id="AP025628">
    <property type="protein sequence ID" value="BDG60383.1"/>
    <property type="molecule type" value="Genomic_DNA"/>
</dbReference>
<evidence type="ECO:0000313" key="10">
    <source>
        <dbReference type="EMBL" id="BDG60383.1"/>
    </source>
</evidence>
<dbReference type="GO" id="GO:0090729">
    <property type="term" value="F:toxin activity"/>
    <property type="evidence" value="ECO:0007669"/>
    <property type="project" value="UniProtKB-KW"/>
</dbReference>
<keyword evidence="6 8" id="KW-0460">Magnesium</keyword>
<name>A0AA35CL24_9FIRM</name>
<sequence>MAVIVADTSIVIGFLRGHDPEAQAFANLLTERRVCLTAVTVFELAIGVGGFEQLSGRLGSLAGALEVLPLDAEAALRAGELERQLRRKGVPIGLADVLIAGICLRHARPLLTLNTQHFSRVDGLRVLAPGAL</sequence>
<keyword evidence="5 8" id="KW-0378">Hydrolase</keyword>
<keyword evidence="4 8" id="KW-0479">Metal-binding</keyword>
<dbReference type="SUPFAM" id="SSF88723">
    <property type="entry name" value="PIN domain-like"/>
    <property type="match status" value="1"/>
</dbReference>
<evidence type="ECO:0000256" key="3">
    <source>
        <dbReference type="ARBA" id="ARBA00022722"/>
    </source>
</evidence>
<evidence type="ECO:0000259" key="9">
    <source>
        <dbReference type="Pfam" id="PF01850"/>
    </source>
</evidence>
<reference evidence="10" key="1">
    <citation type="submission" date="2022-03" db="EMBL/GenBank/DDBJ databases">
        <title>Complete genome sequence of Caldinitratiruptor microaerophilus.</title>
        <authorList>
            <person name="Mukaiyama R."/>
            <person name="Nishiyama T."/>
            <person name="Ueda K."/>
        </authorList>
    </citation>
    <scope>NUCLEOTIDE SEQUENCE</scope>
    <source>
        <strain evidence="10">JCM 16183</strain>
    </source>
</reference>
<accession>A0AA35CL24</accession>
<dbReference type="HAMAP" id="MF_00265">
    <property type="entry name" value="VapC_Nob1"/>
    <property type="match status" value="1"/>
</dbReference>
<dbReference type="PANTHER" id="PTHR33653">
    <property type="entry name" value="RIBONUCLEASE VAPC2"/>
    <property type="match status" value="1"/>
</dbReference>
<dbReference type="CDD" id="cd09881">
    <property type="entry name" value="PIN_VapC4-5_FitB-like"/>
    <property type="match status" value="1"/>
</dbReference>
<keyword evidence="3 8" id="KW-0540">Nuclease</keyword>
<evidence type="ECO:0000256" key="6">
    <source>
        <dbReference type="ARBA" id="ARBA00022842"/>
    </source>
</evidence>
<feature type="binding site" evidence="8">
    <location>
        <position position="7"/>
    </location>
    <ligand>
        <name>Mg(2+)</name>
        <dbReference type="ChEBI" id="CHEBI:18420"/>
    </ligand>
</feature>
<comment type="cofactor">
    <cofactor evidence="1 8">
        <name>Mg(2+)</name>
        <dbReference type="ChEBI" id="CHEBI:18420"/>
    </cofactor>
</comment>
<evidence type="ECO:0000256" key="1">
    <source>
        <dbReference type="ARBA" id="ARBA00001946"/>
    </source>
</evidence>
<evidence type="ECO:0000256" key="4">
    <source>
        <dbReference type="ARBA" id="ARBA00022723"/>
    </source>
</evidence>
<evidence type="ECO:0000256" key="8">
    <source>
        <dbReference type="HAMAP-Rule" id="MF_00265"/>
    </source>
</evidence>
<evidence type="ECO:0000313" key="11">
    <source>
        <dbReference type="Proteomes" id="UP001163687"/>
    </source>
</evidence>
<gene>
    <name evidence="10" type="primary">mvpA</name>
    <name evidence="8" type="synonym">vapC</name>
    <name evidence="10" type="ORF">caldi_14730</name>
</gene>
<feature type="binding site" evidence="8">
    <location>
        <position position="96"/>
    </location>
    <ligand>
        <name>Mg(2+)</name>
        <dbReference type="ChEBI" id="CHEBI:18420"/>
    </ligand>
</feature>
<dbReference type="EC" id="3.1.-.-" evidence="8"/>
<protein>
    <recommendedName>
        <fullName evidence="8">Ribonuclease VapC</fullName>
        <shortName evidence="8">RNase VapC</shortName>
        <ecNumber evidence="8">3.1.-.-</ecNumber>
    </recommendedName>
    <alternativeName>
        <fullName evidence="8">Toxin VapC</fullName>
    </alternativeName>
</protein>
<evidence type="ECO:0000256" key="5">
    <source>
        <dbReference type="ARBA" id="ARBA00022801"/>
    </source>
</evidence>
<comment type="function">
    <text evidence="8">Toxic component of a toxin-antitoxin (TA) system. An RNase.</text>
</comment>
<dbReference type="Pfam" id="PF01850">
    <property type="entry name" value="PIN"/>
    <property type="match status" value="1"/>
</dbReference>
<dbReference type="InterPro" id="IPR002716">
    <property type="entry name" value="PIN_dom"/>
</dbReference>